<dbReference type="AlphaFoldDB" id="A0A9X2HP64"/>
<keyword evidence="4" id="KW-1185">Reference proteome</keyword>
<dbReference type="Proteomes" id="UP001139451">
    <property type="component" value="Unassembled WGS sequence"/>
</dbReference>
<dbReference type="Gene3D" id="3.40.50.2000">
    <property type="entry name" value="Glycogen Phosphorylase B"/>
    <property type="match status" value="2"/>
</dbReference>
<dbReference type="InterPro" id="IPR050194">
    <property type="entry name" value="Glycosyltransferase_grp1"/>
</dbReference>
<evidence type="ECO:0000259" key="1">
    <source>
        <dbReference type="Pfam" id="PF00534"/>
    </source>
</evidence>
<protein>
    <submittedName>
        <fullName evidence="3">Glycosyltransferase family 4 protein</fullName>
    </submittedName>
</protein>
<name>A0A9X2HP64_9SPHN</name>
<dbReference type="InterPro" id="IPR028098">
    <property type="entry name" value="Glyco_trans_4-like_N"/>
</dbReference>
<dbReference type="RefSeq" id="WP_254296807.1">
    <property type="nucleotide sequence ID" value="NZ_JAMLDX010000025.1"/>
</dbReference>
<dbReference type="EMBL" id="JAMLDX010000025">
    <property type="protein sequence ID" value="MCP3732899.1"/>
    <property type="molecule type" value="Genomic_DNA"/>
</dbReference>
<sequence>MRIVIAHNYYGSSSPSGENEVVTAEAELLRSHGHEVMMFERHSDSIRDRGITGATTGALSVPWNPFSARKMREVVASWKPDILHAHNTFPLISPAIFPAAAGGPARVLTLHNYRLLCAAGIPMRDNRPCTLCIEKRSVAPALHYGCYRDSRIATVPLAAGIALHRARGTWHKDVEALIALTDFQRDLLSRGGLPAAMIEVKPNFYPGRPHVRRWDERPPHCVFVGRLSPEKGVLKLIRAWRKWGGDAPSLLVIGDGPLRSELEREAAGARVSFLGQLPRIQTERHIAEARLLILPSECFEGFPMVVREAFAFGTPVAVSDLGALPSIVGGGRLGFLLDPFDDTAVTDRLRRIWADSSRLRQIGEAGNREFLLRYTADANIKILHRIYDRALERRKQA</sequence>
<dbReference type="InterPro" id="IPR001296">
    <property type="entry name" value="Glyco_trans_1"/>
</dbReference>
<accession>A0A9X2HP64</accession>
<evidence type="ECO:0000259" key="2">
    <source>
        <dbReference type="Pfam" id="PF13579"/>
    </source>
</evidence>
<comment type="caution">
    <text evidence="3">The sequence shown here is derived from an EMBL/GenBank/DDBJ whole genome shotgun (WGS) entry which is preliminary data.</text>
</comment>
<dbReference type="GO" id="GO:0016757">
    <property type="term" value="F:glycosyltransferase activity"/>
    <property type="evidence" value="ECO:0007669"/>
    <property type="project" value="InterPro"/>
</dbReference>
<proteinExistence type="predicted"/>
<reference evidence="3" key="1">
    <citation type="submission" date="2022-05" db="EMBL/GenBank/DDBJ databases">
        <title>Sphingomonas sp. strain MG17 Genome sequencing and assembly.</title>
        <authorList>
            <person name="Kim I."/>
        </authorList>
    </citation>
    <scope>NUCLEOTIDE SEQUENCE</scope>
    <source>
        <strain evidence="3">MG17</strain>
    </source>
</reference>
<dbReference type="PANTHER" id="PTHR45947">
    <property type="entry name" value="SULFOQUINOVOSYL TRANSFERASE SQD2"/>
    <property type="match status" value="1"/>
</dbReference>
<feature type="domain" description="Glycosyl transferase family 1" evidence="1">
    <location>
        <begin position="213"/>
        <end position="367"/>
    </location>
</feature>
<evidence type="ECO:0000313" key="3">
    <source>
        <dbReference type="EMBL" id="MCP3732899.1"/>
    </source>
</evidence>
<evidence type="ECO:0000313" key="4">
    <source>
        <dbReference type="Proteomes" id="UP001139451"/>
    </source>
</evidence>
<dbReference type="PANTHER" id="PTHR45947:SF13">
    <property type="entry name" value="TRANSFERASE"/>
    <property type="match status" value="1"/>
</dbReference>
<organism evidence="3 4">
    <name type="scientific">Sphingomonas tagetis</name>
    <dbReference type="NCBI Taxonomy" id="2949092"/>
    <lineage>
        <taxon>Bacteria</taxon>
        <taxon>Pseudomonadati</taxon>
        <taxon>Pseudomonadota</taxon>
        <taxon>Alphaproteobacteria</taxon>
        <taxon>Sphingomonadales</taxon>
        <taxon>Sphingomonadaceae</taxon>
        <taxon>Sphingomonas</taxon>
    </lineage>
</organism>
<dbReference type="Pfam" id="PF00534">
    <property type="entry name" value="Glycos_transf_1"/>
    <property type="match status" value="1"/>
</dbReference>
<gene>
    <name evidence="3" type="ORF">M9978_21005</name>
</gene>
<dbReference type="Pfam" id="PF13579">
    <property type="entry name" value="Glyco_trans_4_4"/>
    <property type="match status" value="1"/>
</dbReference>
<dbReference type="CDD" id="cd03801">
    <property type="entry name" value="GT4_PimA-like"/>
    <property type="match status" value="1"/>
</dbReference>
<dbReference type="SUPFAM" id="SSF53756">
    <property type="entry name" value="UDP-Glycosyltransferase/glycogen phosphorylase"/>
    <property type="match status" value="1"/>
</dbReference>
<feature type="domain" description="Glycosyltransferase subfamily 4-like N-terminal" evidence="2">
    <location>
        <begin position="17"/>
        <end position="203"/>
    </location>
</feature>